<dbReference type="InterPro" id="IPR051620">
    <property type="entry name" value="ORF904-like_C"/>
</dbReference>
<dbReference type="Pfam" id="PF08706">
    <property type="entry name" value="D5_N"/>
    <property type="match status" value="1"/>
</dbReference>
<dbReference type="Proteomes" id="UP001207582">
    <property type="component" value="Unassembled WGS sequence"/>
</dbReference>
<dbReference type="InterPro" id="IPR014818">
    <property type="entry name" value="Phage/plasmid_primase_P4_C"/>
</dbReference>
<dbReference type="InterPro" id="IPR045455">
    <property type="entry name" value="NrS-1_pol-like_helicase"/>
</dbReference>
<dbReference type="InterPro" id="IPR014015">
    <property type="entry name" value="Helicase_SF3_DNA-vir"/>
</dbReference>
<dbReference type="SMART" id="SM00885">
    <property type="entry name" value="D5_N"/>
    <property type="match status" value="1"/>
</dbReference>
<dbReference type="Gene3D" id="3.40.50.300">
    <property type="entry name" value="P-loop containing nucleotide triphosphate hydrolases"/>
    <property type="match status" value="1"/>
</dbReference>
<dbReference type="InterPro" id="IPR027417">
    <property type="entry name" value="P-loop_NTPase"/>
</dbReference>
<keyword evidence="2" id="KW-0378">Hydrolase</keyword>
<dbReference type="PROSITE" id="PS51206">
    <property type="entry name" value="SF3_HELICASE_1"/>
    <property type="match status" value="1"/>
</dbReference>
<dbReference type="PANTHER" id="PTHR35372:SF2">
    <property type="entry name" value="SF3 HELICASE DOMAIN-CONTAINING PROTEIN"/>
    <property type="match status" value="1"/>
</dbReference>
<keyword evidence="6" id="KW-1185">Reference proteome</keyword>
<sequence length="465" mass="51537">MSLEEVRSLMGRAEYVDLPDEMAAGTATFGAVDLTEVSVADAFVNAFHDRLRYNCTAGHWLAWDSDRWRRDETGLCMEMIKRVVRAASAESKGNERRSARKAAFVSGVERLARTDTRVAVTADMLDANPMILSCSGCYVDLETGRQRPPDPTALITRKAGVAPKDGPCPRFIQFLLEASGGDDDMLRFFQVLIGYILTGRTSEHVLVFFFGPGGNGKSVFLNIVTRMLGEYGVTSAMDTFVAARGERHLTELAMLAGARLVTASETQEGRSWDEPRIKSLTGGDPITARFMRQDNFTFRPQFKLILSGNHQPMLRNVDPAIRRRFLIVPFTRTPARPDPDLEEKLWAEAPQILQWAIRGCLEWQEEGLPRPAAIRAATDSYFSDMDLFGEWLSEKCLLGGTGDATPASQLFASWKVFAEAAGERPGTAKALGARLRRQGLENGPERVNGKVAKVWRGIALREVDL</sequence>
<organism evidence="5 6">
    <name type="scientific">Defluviimonas salinarum</name>
    <dbReference type="NCBI Taxonomy" id="2992147"/>
    <lineage>
        <taxon>Bacteria</taxon>
        <taxon>Pseudomonadati</taxon>
        <taxon>Pseudomonadota</taxon>
        <taxon>Alphaproteobacteria</taxon>
        <taxon>Rhodobacterales</taxon>
        <taxon>Paracoccaceae</taxon>
        <taxon>Albidovulum</taxon>
    </lineage>
</organism>
<evidence type="ECO:0000313" key="5">
    <source>
        <dbReference type="EMBL" id="MCW3780269.1"/>
    </source>
</evidence>
<dbReference type="NCBIfam" id="TIGR01613">
    <property type="entry name" value="primase_Cterm"/>
    <property type="match status" value="1"/>
</dbReference>
<name>A0ABT3IXX2_9RHOB</name>
<gene>
    <name evidence="5" type="ORF">OM960_01540</name>
</gene>
<comment type="caution">
    <text evidence="5">The sequence shown here is derived from an EMBL/GenBank/DDBJ whole genome shotgun (WGS) entry which is preliminary data.</text>
</comment>
<keyword evidence="1" id="KW-0547">Nucleotide-binding</keyword>
<evidence type="ECO:0000313" key="6">
    <source>
        <dbReference type="Proteomes" id="UP001207582"/>
    </source>
</evidence>
<dbReference type="InterPro" id="IPR006500">
    <property type="entry name" value="Helicase_put_C_phage/plasmid"/>
</dbReference>
<dbReference type="PANTHER" id="PTHR35372">
    <property type="entry name" value="ATP BINDING PROTEIN-RELATED"/>
    <property type="match status" value="1"/>
</dbReference>
<reference evidence="5 6" key="1">
    <citation type="submission" date="2022-10" db="EMBL/GenBank/DDBJ databases">
        <title>Defluviimonas sp. CAU 1641 isolated from mud.</title>
        <authorList>
            <person name="Kim W."/>
        </authorList>
    </citation>
    <scope>NUCLEOTIDE SEQUENCE [LARGE SCALE GENOMIC DNA]</scope>
    <source>
        <strain evidence="5 6">CAU 1641</strain>
    </source>
</reference>
<dbReference type="SUPFAM" id="SSF52540">
    <property type="entry name" value="P-loop containing nucleoside triphosphate hydrolases"/>
    <property type="match status" value="1"/>
</dbReference>
<proteinExistence type="predicted"/>
<evidence type="ECO:0000256" key="2">
    <source>
        <dbReference type="ARBA" id="ARBA00022801"/>
    </source>
</evidence>
<keyword evidence="3" id="KW-0067">ATP-binding</keyword>
<dbReference type="RefSeq" id="WP_264770844.1">
    <property type="nucleotide sequence ID" value="NZ_JAPDOG010000001.1"/>
</dbReference>
<dbReference type="EMBL" id="JAPDOG010000001">
    <property type="protein sequence ID" value="MCW3780269.1"/>
    <property type="molecule type" value="Genomic_DNA"/>
</dbReference>
<dbReference type="Pfam" id="PF19263">
    <property type="entry name" value="DUF5906"/>
    <property type="match status" value="1"/>
</dbReference>
<evidence type="ECO:0000256" key="3">
    <source>
        <dbReference type="ARBA" id="ARBA00022840"/>
    </source>
</evidence>
<feature type="domain" description="SF3 helicase" evidence="4">
    <location>
        <begin position="184"/>
        <end position="343"/>
    </location>
</feature>
<accession>A0ABT3IXX2</accession>
<evidence type="ECO:0000256" key="1">
    <source>
        <dbReference type="ARBA" id="ARBA00022741"/>
    </source>
</evidence>
<evidence type="ECO:0000259" key="4">
    <source>
        <dbReference type="PROSITE" id="PS51206"/>
    </source>
</evidence>
<protein>
    <submittedName>
        <fullName evidence="5">Phage/plasmid primase, P4 family</fullName>
    </submittedName>
</protein>